<feature type="transmembrane region" description="Helical" evidence="6">
    <location>
        <begin position="114"/>
        <end position="139"/>
    </location>
</feature>
<evidence type="ECO:0000313" key="8">
    <source>
        <dbReference type="Proteomes" id="UP000005384"/>
    </source>
</evidence>
<feature type="transmembrane region" description="Helical" evidence="6">
    <location>
        <begin position="74"/>
        <end position="94"/>
    </location>
</feature>
<dbReference type="AlphaFoldDB" id="G5ILS8"/>
<feature type="transmembrane region" description="Helical" evidence="6">
    <location>
        <begin position="277"/>
        <end position="298"/>
    </location>
</feature>
<evidence type="ECO:0000256" key="1">
    <source>
        <dbReference type="ARBA" id="ARBA00004651"/>
    </source>
</evidence>
<sequence length="463" mass="50017">MREKKKFKMPHLLWIMTGLILLASICTYIIPAGQFGTNEAGQIMGDSFSYLGYQTPVSPWRAIFLFLDGLTGSGLIIFTVMAMGANVAVILETGAVDDFLNWAIYKLKDKGEGILISILFCLMVYLGGFGGSDALIAVVPIGLLFTRKLKLDPIVAIGVTTYATLIGFGTGPTKQVTTQMLMDVPAYSAFGTRFFFMNLFMVIGLIFLLRYVKKVKKDPTKSLMYGAGWDPNQVVAADEESSLIKETKLTWRTAAIMTIFFGQYFIIVLFGGGGAGLYNFMVAVSLISAVIAGIIGKMSADQLAGAVAKGLANMAFVGFVIGLARVMSLVMTEGNIIHTVVYALTRPLMGLPKSVSSIGMTVIIAIINPFIPSATSKAAILVPIIKPIAETLHLAPQLAVQAFQFGDGFTNLISPALGWTVGSCAMANVPFDKWFRWVLPKVIFFMALSFALMFVLTSIGWGI</sequence>
<evidence type="ECO:0000256" key="6">
    <source>
        <dbReference type="SAM" id="Phobius"/>
    </source>
</evidence>
<feature type="transmembrane region" description="Helical" evidence="6">
    <location>
        <begin position="249"/>
        <end position="271"/>
    </location>
</feature>
<dbReference type="PANTHER" id="PTHR43652:SF6">
    <property type="entry name" value="ARGININE REPRESSOR"/>
    <property type="match status" value="1"/>
</dbReference>
<evidence type="ECO:0008006" key="9">
    <source>
        <dbReference type="Google" id="ProtNLM"/>
    </source>
</evidence>
<feature type="transmembrane region" description="Helical" evidence="6">
    <location>
        <begin position="351"/>
        <end position="371"/>
    </location>
</feature>
<feature type="transmembrane region" description="Helical" evidence="6">
    <location>
        <begin position="310"/>
        <end position="331"/>
    </location>
</feature>
<evidence type="ECO:0000256" key="4">
    <source>
        <dbReference type="ARBA" id="ARBA00022989"/>
    </source>
</evidence>
<dbReference type="PANTHER" id="PTHR43652">
    <property type="entry name" value="BASIC AMINO ACID ANTIPORTER YFCC-RELATED"/>
    <property type="match status" value="1"/>
</dbReference>
<dbReference type="InterPro" id="IPR018385">
    <property type="entry name" value="C4_dicarb_anaerob_car-like"/>
</dbReference>
<keyword evidence="4 6" id="KW-1133">Transmembrane helix</keyword>
<keyword evidence="2" id="KW-1003">Cell membrane</keyword>
<evidence type="ECO:0000256" key="3">
    <source>
        <dbReference type="ARBA" id="ARBA00022692"/>
    </source>
</evidence>
<feature type="transmembrane region" description="Helical" evidence="6">
    <location>
        <begin position="442"/>
        <end position="461"/>
    </location>
</feature>
<dbReference type="HOGENOM" id="CLU_035307_0_1_9"/>
<evidence type="ECO:0000256" key="2">
    <source>
        <dbReference type="ARBA" id="ARBA00022475"/>
    </source>
</evidence>
<dbReference type="InterPro" id="IPR051679">
    <property type="entry name" value="DASS-Related_Transporters"/>
</dbReference>
<keyword evidence="5 6" id="KW-0472">Membrane</keyword>
<keyword evidence="8" id="KW-1185">Reference proteome</keyword>
<dbReference type="Pfam" id="PF03606">
    <property type="entry name" value="DcuC"/>
    <property type="match status" value="1"/>
</dbReference>
<comment type="subcellular location">
    <subcellularLocation>
        <location evidence="1">Cell membrane</location>
        <topology evidence="1">Multi-pass membrane protein</topology>
    </subcellularLocation>
</comment>
<dbReference type="OrthoDB" id="255482at2"/>
<feature type="transmembrane region" description="Helical" evidence="6">
    <location>
        <begin position="12"/>
        <end position="30"/>
    </location>
</feature>
<evidence type="ECO:0000256" key="5">
    <source>
        <dbReference type="ARBA" id="ARBA00023136"/>
    </source>
</evidence>
<accession>G5ILS8</accession>
<dbReference type="EMBL" id="ADLN01000120">
    <property type="protein sequence ID" value="EHI57347.1"/>
    <property type="molecule type" value="Genomic_DNA"/>
</dbReference>
<proteinExistence type="predicted"/>
<evidence type="ECO:0000313" key="7">
    <source>
        <dbReference type="EMBL" id="EHI57347.1"/>
    </source>
</evidence>
<protein>
    <recommendedName>
        <fullName evidence="9">C4-dicarboxylate anaerobic carrier</fullName>
    </recommendedName>
</protein>
<dbReference type="GO" id="GO:0005886">
    <property type="term" value="C:plasma membrane"/>
    <property type="evidence" value="ECO:0007669"/>
    <property type="project" value="UniProtKB-SubCell"/>
</dbReference>
<feature type="transmembrane region" description="Helical" evidence="6">
    <location>
        <begin position="190"/>
        <end position="212"/>
    </location>
</feature>
<comment type="caution">
    <text evidence="7">The sequence shown here is derived from an EMBL/GenBank/DDBJ whole genome shotgun (WGS) entry which is preliminary data.</text>
</comment>
<dbReference type="Proteomes" id="UP000005384">
    <property type="component" value="Unassembled WGS sequence"/>
</dbReference>
<dbReference type="PATRIC" id="fig|742737.3.peg.4441"/>
<dbReference type="RefSeq" id="WP_006782444.1">
    <property type="nucleotide sequence ID" value="NZ_CP040506.1"/>
</dbReference>
<name>G5ILS8_9FIRM</name>
<gene>
    <name evidence="7" type="ORF">HMPREF9473_04456</name>
</gene>
<reference evidence="7 8" key="1">
    <citation type="submission" date="2011-08" db="EMBL/GenBank/DDBJ databases">
        <title>The Genome Sequence of Clostridium hathewayi WAL-18680.</title>
        <authorList>
            <consortium name="The Broad Institute Genome Sequencing Platform"/>
            <person name="Earl A."/>
            <person name="Ward D."/>
            <person name="Feldgarden M."/>
            <person name="Gevers D."/>
            <person name="Finegold S.M."/>
            <person name="Summanen P.H."/>
            <person name="Molitoris D.R."/>
            <person name="Song M."/>
            <person name="Daigneault M."/>
            <person name="Allen-Vercoe E."/>
            <person name="Young S.K."/>
            <person name="Zeng Q."/>
            <person name="Gargeya S."/>
            <person name="Fitzgerald M."/>
            <person name="Haas B."/>
            <person name="Abouelleil A."/>
            <person name="Alvarado L."/>
            <person name="Arachchi H.M."/>
            <person name="Berlin A."/>
            <person name="Brown A."/>
            <person name="Chapman S.B."/>
            <person name="Chen Z."/>
            <person name="Dunbar C."/>
            <person name="Freedman E."/>
            <person name="Gearin G."/>
            <person name="Gellesch M."/>
            <person name="Goldberg J."/>
            <person name="Griggs A."/>
            <person name="Gujja S."/>
            <person name="Heiman D."/>
            <person name="Howarth C."/>
            <person name="Larson L."/>
            <person name="Lui A."/>
            <person name="MacDonald P.J.P."/>
            <person name="Montmayeur A."/>
            <person name="Murphy C."/>
            <person name="Neiman D."/>
            <person name="Pearson M."/>
            <person name="Priest M."/>
            <person name="Roberts A."/>
            <person name="Saif S."/>
            <person name="Shea T."/>
            <person name="Shenoy N."/>
            <person name="Sisk P."/>
            <person name="Stolte C."/>
            <person name="Sykes S."/>
            <person name="Wortman J."/>
            <person name="Nusbaum C."/>
            <person name="Birren B."/>
        </authorList>
    </citation>
    <scope>NUCLEOTIDE SEQUENCE [LARGE SCALE GENOMIC DNA]</scope>
    <source>
        <strain evidence="7 8">WAL-18680</strain>
    </source>
</reference>
<keyword evidence="3 6" id="KW-0812">Transmembrane</keyword>
<feature type="transmembrane region" description="Helical" evidence="6">
    <location>
        <begin position="151"/>
        <end position="170"/>
    </location>
</feature>
<organism evidence="7 8">
    <name type="scientific">Hungatella hathewayi WAL-18680</name>
    <dbReference type="NCBI Taxonomy" id="742737"/>
    <lineage>
        <taxon>Bacteria</taxon>
        <taxon>Bacillati</taxon>
        <taxon>Bacillota</taxon>
        <taxon>Clostridia</taxon>
        <taxon>Lachnospirales</taxon>
        <taxon>Lachnospiraceae</taxon>
        <taxon>Hungatella</taxon>
    </lineage>
</organism>